<dbReference type="Proteomes" id="UP000192591">
    <property type="component" value="Unassembled WGS sequence"/>
</dbReference>
<feature type="domain" description="AB hydrolase-1" evidence="1">
    <location>
        <begin position="21"/>
        <end position="244"/>
    </location>
</feature>
<dbReference type="PANTHER" id="PTHR43194">
    <property type="entry name" value="HYDROLASE ALPHA/BETA FOLD FAMILY"/>
    <property type="match status" value="1"/>
</dbReference>
<dbReference type="AlphaFoldDB" id="A0A1V9A6V0"/>
<sequence>MPDSGPPGAGVVDFGGTGRPVVLLHGLMGRATTWWRTARWLTAYGHVVGLDARGHGRAPRRGPATTEEFADDVAALVRRLGEGPAVLIGHSMGGLHAWVTAARSPELVTAVVVEDMAPDQRGRTVRPWRGHFASWPVPFRSLAHVRDFFGDVGDYFVECVEERDDGYHLIADLDDLYAIAGEWGERSYWDHAERVRCPLLVVEAEHTAMPEGQQAELARRVPQGRHVVVRGAGHVVHDDRPETYRGAVEAFLSDVLGR</sequence>
<dbReference type="InterPro" id="IPR000073">
    <property type="entry name" value="AB_hydrolase_1"/>
</dbReference>
<protein>
    <submittedName>
        <fullName evidence="2">Alpha/beta hydrolase</fullName>
    </submittedName>
</protein>
<evidence type="ECO:0000259" key="1">
    <source>
        <dbReference type="Pfam" id="PF12697"/>
    </source>
</evidence>
<name>A0A1V9A6V0_SACPI</name>
<accession>A0A1V9A6V0</accession>
<dbReference type="InterPro" id="IPR050228">
    <property type="entry name" value="Carboxylesterase_BioH"/>
</dbReference>
<dbReference type="SUPFAM" id="SSF53474">
    <property type="entry name" value="alpha/beta-Hydrolases"/>
    <property type="match status" value="1"/>
</dbReference>
<dbReference type="Pfam" id="PF12697">
    <property type="entry name" value="Abhydrolase_6"/>
    <property type="match status" value="1"/>
</dbReference>
<dbReference type="PANTHER" id="PTHR43194:SF2">
    <property type="entry name" value="PEROXISOMAL MEMBRANE PROTEIN LPX1"/>
    <property type="match status" value="1"/>
</dbReference>
<reference evidence="2 3" key="1">
    <citation type="submission" date="2017-02" db="EMBL/GenBank/DDBJ databases">
        <title>Draft genome of Saccharomonospora sp. 154.</title>
        <authorList>
            <person name="Alonso-Carmona G.S."/>
            <person name="De La Haba R."/>
            <person name="Vera-Gargallo B."/>
            <person name="Sandoval-Trujillo A.H."/>
            <person name="Ramirez-Duran N."/>
            <person name="Ventosa A."/>
        </authorList>
    </citation>
    <scope>NUCLEOTIDE SEQUENCE [LARGE SCALE GENOMIC DNA]</scope>
    <source>
        <strain evidence="2 3">LRS4.154</strain>
    </source>
</reference>
<dbReference type="Gene3D" id="3.40.50.1820">
    <property type="entry name" value="alpha/beta hydrolase"/>
    <property type="match status" value="1"/>
</dbReference>
<evidence type="ECO:0000313" key="3">
    <source>
        <dbReference type="Proteomes" id="UP000192591"/>
    </source>
</evidence>
<dbReference type="GO" id="GO:0016787">
    <property type="term" value="F:hydrolase activity"/>
    <property type="evidence" value="ECO:0007669"/>
    <property type="project" value="UniProtKB-KW"/>
</dbReference>
<dbReference type="InterPro" id="IPR029058">
    <property type="entry name" value="AB_hydrolase_fold"/>
</dbReference>
<keyword evidence="2" id="KW-0378">Hydrolase</keyword>
<keyword evidence="3" id="KW-1185">Reference proteome</keyword>
<proteinExistence type="predicted"/>
<evidence type="ECO:0000313" key="2">
    <source>
        <dbReference type="EMBL" id="OQO92823.1"/>
    </source>
</evidence>
<gene>
    <name evidence="2" type="ORF">B1813_11845</name>
</gene>
<dbReference type="STRING" id="1962155.B1813_11845"/>
<organism evidence="2 3">
    <name type="scientific">Saccharomonospora piscinae</name>
    <dbReference type="NCBI Taxonomy" id="687388"/>
    <lineage>
        <taxon>Bacteria</taxon>
        <taxon>Bacillati</taxon>
        <taxon>Actinomycetota</taxon>
        <taxon>Actinomycetes</taxon>
        <taxon>Pseudonocardiales</taxon>
        <taxon>Pseudonocardiaceae</taxon>
        <taxon>Saccharomonospora</taxon>
    </lineage>
</organism>
<dbReference type="EMBL" id="MWIH01000005">
    <property type="protein sequence ID" value="OQO92823.1"/>
    <property type="molecule type" value="Genomic_DNA"/>
</dbReference>
<dbReference type="RefSeq" id="WP_081191827.1">
    <property type="nucleotide sequence ID" value="NZ_MWIH01000005.1"/>
</dbReference>
<comment type="caution">
    <text evidence="2">The sequence shown here is derived from an EMBL/GenBank/DDBJ whole genome shotgun (WGS) entry which is preliminary data.</text>
</comment>